<proteinExistence type="predicted"/>
<dbReference type="PROSITE" id="PS51257">
    <property type="entry name" value="PROKAR_LIPOPROTEIN"/>
    <property type="match status" value="1"/>
</dbReference>
<dbReference type="AlphaFoldDB" id="A0A845PXE4"/>
<accession>A0A845PXE4</accession>
<dbReference type="EMBL" id="JAAABJ010000492">
    <property type="protein sequence ID" value="NAW51008.1"/>
    <property type="molecule type" value="Genomic_DNA"/>
</dbReference>
<evidence type="ECO:0000313" key="3">
    <source>
        <dbReference type="Proteomes" id="UP000553459"/>
    </source>
</evidence>
<organism evidence="2 3">
    <name type="scientific">Elizabethkingia argenteiflava</name>
    <dbReference type="NCBI Taxonomy" id="2681556"/>
    <lineage>
        <taxon>Bacteria</taxon>
        <taxon>Pseudomonadati</taxon>
        <taxon>Bacteroidota</taxon>
        <taxon>Flavobacteriia</taxon>
        <taxon>Flavobacteriales</taxon>
        <taxon>Weeksellaceae</taxon>
        <taxon>Elizabethkingia</taxon>
    </lineage>
</organism>
<name>A0A845PXE4_9FLAO</name>
<dbReference type="RefSeq" id="WP_166519298.1">
    <property type="nucleotide sequence ID" value="NZ_JAAABJ010000492.1"/>
</dbReference>
<sequence length="88" mass="9472">MKKYILSAVIIMSLASCNLPQGGNKNRVKITDEVQRYSDDMIPAQKEPQFGPHSVTTPAPSIDSSQSAHSKTVNDSAQAVTGQVEAQK</sequence>
<feature type="region of interest" description="Disordered" evidence="1">
    <location>
        <begin position="42"/>
        <end position="88"/>
    </location>
</feature>
<evidence type="ECO:0000256" key="1">
    <source>
        <dbReference type="SAM" id="MobiDB-lite"/>
    </source>
</evidence>
<evidence type="ECO:0008006" key="4">
    <source>
        <dbReference type="Google" id="ProtNLM"/>
    </source>
</evidence>
<evidence type="ECO:0000313" key="2">
    <source>
        <dbReference type="EMBL" id="NAW51008.1"/>
    </source>
</evidence>
<gene>
    <name evidence="2" type="ORF">GNY06_06365</name>
</gene>
<reference evidence="2 3" key="1">
    <citation type="submission" date="2019-11" db="EMBL/GenBank/DDBJ databases">
        <title>Characterization of Elizabethkingia argenteiflava sp. nov., isolated from inner surface of Soybean Pods.</title>
        <authorList>
            <person name="Mo S."/>
        </authorList>
    </citation>
    <scope>NUCLEOTIDE SEQUENCE [LARGE SCALE GENOMIC DNA]</scope>
    <source>
        <strain evidence="2 3">YB22</strain>
    </source>
</reference>
<keyword evidence="3" id="KW-1185">Reference proteome</keyword>
<dbReference type="Proteomes" id="UP000553459">
    <property type="component" value="Unassembled WGS sequence"/>
</dbReference>
<feature type="compositionally biased region" description="Polar residues" evidence="1">
    <location>
        <begin position="54"/>
        <end position="88"/>
    </location>
</feature>
<protein>
    <recommendedName>
        <fullName evidence="4">Lipoprotein</fullName>
    </recommendedName>
</protein>
<comment type="caution">
    <text evidence="2">The sequence shown here is derived from an EMBL/GenBank/DDBJ whole genome shotgun (WGS) entry which is preliminary data.</text>
</comment>